<comment type="caution">
    <text evidence="3">The sequence shown here is derived from an EMBL/GenBank/DDBJ whole genome shotgun (WGS) entry which is preliminary data.</text>
</comment>
<dbReference type="Gene3D" id="3.40.50.1110">
    <property type="entry name" value="SGNH hydrolase"/>
    <property type="match status" value="1"/>
</dbReference>
<organism evidence="3">
    <name type="scientific">Bacteroides intestinalis</name>
    <dbReference type="NCBI Taxonomy" id="329854"/>
    <lineage>
        <taxon>Bacteria</taxon>
        <taxon>Pseudomonadati</taxon>
        <taxon>Bacteroidota</taxon>
        <taxon>Bacteroidia</taxon>
        <taxon>Bacteroidales</taxon>
        <taxon>Bacteroidaceae</taxon>
        <taxon>Bacteroides</taxon>
    </lineage>
</organism>
<dbReference type="InterPro" id="IPR013783">
    <property type="entry name" value="Ig-like_fold"/>
</dbReference>
<evidence type="ECO:0000259" key="2">
    <source>
        <dbReference type="Pfam" id="PF03629"/>
    </source>
</evidence>
<dbReference type="PANTHER" id="PTHR22901:SF0">
    <property type="entry name" value="SIALATE O-ACETYLESTERASE"/>
    <property type="match status" value="1"/>
</dbReference>
<dbReference type="Pfam" id="PF03629">
    <property type="entry name" value="SASA"/>
    <property type="match status" value="1"/>
</dbReference>
<feature type="domain" description="Sialate O-acetylesterase" evidence="2">
    <location>
        <begin position="106"/>
        <end position="302"/>
    </location>
</feature>
<name>A0A139KVH8_9BACE</name>
<dbReference type="AlphaFoldDB" id="A0A139KVH8"/>
<dbReference type="Gene3D" id="2.60.40.10">
    <property type="entry name" value="Immunoglobulins"/>
    <property type="match status" value="1"/>
</dbReference>
<protein>
    <recommendedName>
        <fullName evidence="2">Sialate O-acetylesterase domain-containing protein</fullName>
    </recommendedName>
</protein>
<keyword evidence="1" id="KW-0378">Hydrolase</keyword>
<evidence type="ECO:0000256" key="1">
    <source>
        <dbReference type="ARBA" id="ARBA00022801"/>
    </source>
</evidence>
<evidence type="ECO:0000313" key="3">
    <source>
        <dbReference type="EMBL" id="KXT43213.1"/>
    </source>
</evidence>
<dbReference type="InterPro" id="IPR039329">
    <property type="entry name" value="SIAE"/>
</dbReference>
<accession>A0A139KVH8</accession>
<dbReference type="EMBL" id="LTDF01000160">
    <property type="protein sequence ID" value="KXT43213.1"/>
    <property type="molecule type" value="Genomic_DNA"/>
</dbReference>
<gene>
    <name evidence="3" type="ORF">HMPREF2531_04359</name>
</gene>
<sequence>MKRFNIILFLLALVVLTVEAKDLRVAGIFGNNMVLQQKTTTPIWGWADAGAIVTVTSSWNDKSYSVKVGKDGTWRIMLHTPEAGGPYVLTITEDKTITFSDVYIGEVWLASGQSNMAMQLKECYESTKAILASQKSNIRFINVPPLGSYKPLTDIKADWVVAAPENVGDCSAVAWYFAYFIQENLGVPVGIINASFGGSIVETWMSRETCQTLGDISVPEVSDGTTGWEANIPTTMYNGMLNPIVGYCIQGCIWYQGESNVYNVSQYSNRLVAMVAEWRRKWGRNFPFYFTQIAPFDYATWNVPSEVGEHVGAYLRDEQRKSMDRIENSGMAVILDVGEVEQIHPVRKEKVGERLGLMALAEVYNMKGFEYKSPVFERMEVDDDKAVIYFKDLYYGLTSYGKPLHLFEIADESKVFHPAEAYVDEERDVVVVSSKYVRKPKAVRYAFKNYVEPELFSLSGLPVSSFRTDNW</sequence>
<dbReference type="PANTHER" id="PTHR22901">
    <property type="entry name" value="SIALATE O-ACETYLESTERASE"/>
    <property type="match status" value="1"/>
</dbReference>
<dbReference type="GO" id="GO:0001681">
    <property type="term" value="F:sialate O-acetylesterase activity"/>
    <property type="evidence" value="ECO:0007669"/>
    <property type="project" value="InterPro"/>
</dbReference>
<dbReference type="PATRIC" id="fig|329854.7.peg.4433"/>
<dbReference type="SUPFAM" id="SSF52266">
    <property type="entry name" value="SGNH hydrolase"/>
    <property type="match status" value="1"/>
</dbReference>
<evidence type="ECO:0000313" key="4">
    <source>
        <dbReference type="Proteomes" id="UP000070319"/>
    </source>
</evidence>
<dbReference type="RefSeq" id="WP_061437764.1">
    <property type="nucleotide sequence ID" value="NZ_KQ968736.1"/>
</dbReference>
<reference evidence="3 4" key="1">
    <citation type="submission" date="2016-02" db="EMBL/GenBank/DDBJ databases">
        <authorList>
            <person name="Wen L."/>
            <person name="He K."/>
            <person name="Yang H."/>
        </authorList>
    </citation>
    <scope>NUCLEOTIDE SEQUENCE [LARGE SCALE GENOMIC DNA]</scope>
    <source>
        <strain evidence="3 4">KLE1704</strain>
    </source>
</reference>
<proteinExistence type="predicted"/>
<dbReference type="GO" id="GO:0005975">
    <property type="term" value="P:carbohydrate metabolic process"/>
    <property type="evidence" value="ECO:0007669"/>
    <property type="project" value="TreeGrafter"/>
</dbReference>
<dbReference type="InterPro" id="IPR005181">
    <property type="entry name" value="SASA"/>
</dbReference>
<dbReference type="InterPro" id="IPR036514">
    <property type="entry name" value="SGNH_hydro_sf"/>
</dbReference>
<dbReference type="Proteomes" id="UP000070319">
    <property type="component" value="Unassembled WGS sequence"/>
</dbReference>